<evidence type="ECO:0000313" key="3">
    <source>
        <dbReference type="Proteomes" id="UP000471120"/>
    </source>
</evidence>
<proteinExistence type="predicted"/>
<name>A0A6P2CGL8_9NOCA</name>
<dbReference type="Proteomes" id="UP000471120">
    <property type="component" value="Unassembled WGS sequence"/>
</dbReference>
<keyword evidence="1" id="KW-0812">Transmembrane</keyword>
<reference evidence="2 3" key="1">
    <citation type="submission" date="2018-07" db="EMBL/GenBank/DDBJ databases">
        <title>Genome sequence of Rhodococcus rhodnii ATCC 35071 from Rhodnius prolixus.</title>
        <authorList>
            <person name="Patel V."/>
            <person name="Vogel K.J."/>
        </authorList>
    </citation>
    <scope>NUCLEOTIDE SEQUENCE [LARGE SCALE GENOMIC DNA]</scope>
    <source>
        <strain evidence="2 3">ATCC 35071</strain>
    </source>
</reference>
<gene>
    <name evidence="2" type="ORF">DW322_17870</name>
</gene>
<evidence type="ECO:0000313" key="2">
    <source>
        <dbReference type="EMBL" id="TXG91715.1"/>
    </source>
</evidence>
<sequence length="67" mass="7114">MRTFALALLWSVLAVGLVGFAVALSELHVHGSVASLIAASVSGLILLRIRSHAQELAHPDVDRLRTS</sequence>
<keyword evidence="1" id="KW-0472">Membrane</keyword>
<feature type="transmembrane region" description="Helical" evidence="1">
    <location>
        <begin position="33"/>
        <end position="49"/>
    </location>
</feature>
<comment type="caution">
    <text evidence="2">The sequence shown here is derived from an EMBL/GenBank/DDBJ whole genome shotgun (WGS) entry which is preliminary data.</text>
</comment>
<dbReference type="RefSeq" id="WP_010837357.1">
    <property type="nucleotide sequence ID" value="NZ_QRCM01000001.1"/>
</dbReference>
<keyword evidence="1" id="KW-1133">Transmembrane helix</keyword>
<dbReference type="EMBL" id="QRCM01000001">
    <property type="protein sequence ID" value="TXG91715.1"/>
    <property type="molecule type" value="Genomic_DNA"/>
</dbReference>
<accession>A0A6P2CGL8</accession>
<dbReference type="AlphaFoldDB" id="A0A6P2CGL8"/>
<evidence type="ECO:0000256" key="1">
    <source>
        <dbReference type="SAM" id="Phobius"/>
    </source>
</evidence>
<organism evidence="2 3">
    <name type="scientific">Rhodococcus rhodnii</name>
    <dbReference type="NCBI Taxonomy" id="38312"/>
    <lineage>
        <taxon>Bacteria</taxon>
        <taxon>Bacillati</taxon>
        <taxon>Actinomycetota</taxon>
        <taxon>Actinomycetes</taxon>
        <taxon>Mycobacteriales</taxon>
        <taxon>Nocardiaceae</taxon>
        <taxon>Rhodococcus</taxon>
    </lineage>
</organism>
<protein>
    <submittedName>
        <fullName evidence="2">Uncharacterized protein</fullName>
    </submittedName>
</protein>